<name>A0ACC0PS52_RHOML</name>
<dbReference type="Proteomes" id="UP001062846">
    <property type="component" value="Chromosome 2"/>
</dbReference>
<dbReference type="EMBL" id="CM046389">
    <property type="protein sequence ID" value="KAI8568563.1"/>
    <property type="molecule type" value="Genomic_DNA"/>
</dbReference>
<evidence type="ECO:0000313" key="2">
    <source>
        <dbReference type="Proteomes" id="UP001062846"/>
    </source>
</evidence>
<keyword evidence="2" id="KW-1185">Reference proteome</keyword>
<organism evidence="1 2">
    <name type="scientific">Rhododendron molle</name>
    <name type="common">Chinese azalea</name>
    <name type="synonym">Azalea mollis</name>
    <dbReference type="NCBI Taxonomy" id="49168"/>
    <lineage>
        <taxon>Eukaryota</taxon>
        <taxon>Viridiplantae</taxon>
        <taxon>Streptophyta</taxon>
        <taxon>Embryophyta</taxon>
        <taxon>Tracheophyta</taxon>
        <taxon>Spermatophyta</taxon>
        <taxon>Magnoliopsida</taxon>
        <taxon>eudicotyledons</taxon>
        <taxon>Gunneridae</taxon>
        <taxon>Pentapetalae</taxon>
        <taxon>asterids</taxon>
        <taxon>Ericales</taxon>
        <taxon>Ericaceae</taxon>
        <taxon>Ericoideae</taxon>
        <taxon>Rhodoreae</taxon>
        <taxon>Rhododendron</taxon>
    </lineage>
</organism>
<evidence type="ECO:0000313" key="1">
    <source>
        <dbReference type="EMBL" id="KAI8568563.1"/>
    </source>
</evidence>
<protein>
    <submittedName>
        <fullName evidence="1">Uncharacterized protein</fullName>
    </submittedName>
</protein>
<sequence length="77" mass="8584">MKRFWDFSKQVSSPLAGRRRKKGKSAIYRSAVAALALSVSISEGGIANRNRILLNEAQAAWTLNKIMGLKYDGDEDR</sequence>
<comment type="caution">
    <text evidence="1">The sequence shown here is derived from an EMBL/GenBank/DDBJ whole genome shotgun (WGS) entry which is preliminary data.</text>
</comment>
<proteinExistence type="predicted"/>
<gene>
    <name evidence="1" type="ORF">RHMOL_Rhmol02G0210800</name>
</gene>
<accession>A0ACC0PS52</accession>
<reference evidence="1" key="1">
    <citation type="submission" date="2022-02" db="EMBL/GenBank/DDBJ databases">
        <title>Plant Genome Project.</title>
        <authorList>
            <person name="Zhang R.-G."/>
        </authorList>
    </citation>
    <scope>NUCLEOTIDE SEQUENCE</scope>
    <source>
        <strain evidence="1">AT1</strain>
    </source>
</reference>